<dbReference type="AlphaFoldDB" id="A0A0R2AED5"/>
<keyword evidence="5" id="KW-0902">Two-component regulatory system</keyword>
<organism evidence="9 10">
    <name type="scientific">Paucilactobacillus vaccinostercus DSM 20634</name>
    <dbReference type="NCBI Taxonomy" id="1423813"/>
    <lineage>
        <taxon>Bacteria</taxon>
        <taxon>Bacillati</taxon>
        <taxon>Bacillota</taxon>
        <taxon>Bacilli</taxon>
        <taxon>Lactobacillales</taxon>
        <taxon>Lactobacillaceae</taxon>
        <taxon>Paucilactobacillus</taxon>
    </lineage>
</organism>
<evidence type="ECO:0000256" key="6">
    <source>
        <dbReference type="SAM" id="Coils"/>
    </source>
</evidence>
<name>A0A0R2AED5_9LACO</name>
<keyword evidence="4 9" id="KW-0418">Kinase</keyword>
<dbReference type="PANTHER" id="PTHR24421:SF62">
    <property type="entry name" value="SENSORY TRANSDUCTION HISTIDINE KINASE"/>
    <property type="match status" value="1"/>
</dbReference>
<dbReference type="InterPro" id="IPR011712">
    <property type="entry name" value="Sig_transdc_His_kin_sub3_dim/P"/>
</dbReference>
<protein>
    <recommendedName>
        <fullName evidence="2">histidine kinase</fullName>
        <ecNumber evidence="2">2.7.13.3</ecNumber>
    </recommendedName>
</protein>
<accession>A0A0R2AED5</accession>
<evidence type="ECO:0000256" key="1">
    <source>
        <dbReference type="ARBA" id="ARBA00000085"/>
    </source>
</evidence>
<keyword evidence="3" id="KW-0808">Transferase</keyword>
<gene>
    <name evidence="9" type="ORF">FC26_GL000744</name>
</gene>
<feature type="coiled-coil region" evidence="6">
    <location>
        <begin position="188"/>
        <end position="215"/>
    </location>
</feature>
<dbReference type="SUPFAM" id="SSF55874">
    <property type="entry name" value="ATPase domain of HSP90 chaperone/DNA topoisomerase II/histidine kinase"/>
    <property type="match status" value="1"/>
</dbReference>
<dbReference type="PATRIC" id="fig|1423813.3.peg.757"/>
<sequence length="417" mass="47323">MKRNNQRILQTLTTARIPLIIWMVMIGFTAIFVMTTIKGTGLVHVTLINDQARHHGFLDPMVVLTSVFSIIASIWFSPRIYRWHPWLVIGIPMILVSIYTVLFNRGAPVILAGTYPVFMIESIIIYDDNRQHSRLIFWPITFIYAILLGVYALYVGWLQGLVVIQAFAFLMAIVMYYWSFYRDQVKKTQQLEDLYSELQLAYSQVEESAVRAERQRVARELHDTLTQGLAGIVMQLEATDSFLLKGDPARAEEIVANTIQDARHTLHESRTTLTDLRATTEESLPARLQLVSQAVDKNYHLKVDVHLNQVPDYSPGQLTEITRIVTEALANVAKHAQTDQALIQGDCHDQIFKLKVIDFGRGFDMKNFAKYKKAGHFGLQGLQERADRLGGVLTVISAEDEGTTVTMTLPTTRKELA</sequence>
<evidence type="ECO:0000259" key="8">
    <source>
        <dbReference type="SMART" id="SM00387"/>
    </source>
</evidence>
<reference evidence="9 10" key="1">
    <citation type="journal article" date="2015" name="Genome Announc.">
        <title>Expanding the biotechnology potential of lactobacilli through comparative genomics of 213 strains and associated genera.</title>
        <authorList>
            <person name="Sun Z."/>
            <person name="Harris H.M."/>
            <person name="McCann A."/>
            <person name="Guo C."/>
            <person name="Argimon S."/>
            <person name="Zhang W."/>
            <person name="Yang X."/>
            <person name="Jeffery I.B."/>
            <person name="Cooney J.C."/>
            <person name="Kagawa T.F."/>
            <person name="Liu W."/>
            <person name="Song Y."/>
            <person name="Salvetti E."/>
            <person name="Wrobel A."/>
            <person name="Rasinkangas P."/>
            <person name="Parkhill J."/>
            <person name="Rea M.C."/>
            <person name="O'Sullivan O."/>
            <person name="Ritari J."/>
            <person name="Douillard F.P."/>
            <person name="Paul Ross R."/>
            <person name="Yang R."/>
            <person name="Briner A.E."/>
            <person name="Felis G.E."/>
            <person name="de Vos W.M."/>
            <person name="Barrangou R."/>
            <person name="Klaenhammer T.R."/>
            <person name="Caufield P.W."/>
            <person name="Cui Y."/>
            <person name="Zhang H."/>
            <person name="O'Toole P.W."/>
        </authorList>
    </citation>
    <scope>NUCLEOTIDE SEQUENCE [LARGE SCALE GENOMIC DNA]</scope>
    <source>
        <strain evidence="9 10">DSM 20634</strain>
    </source>
</reference>
<dbReference type="CDD" id="cd16917">
    <property type="entry name" value="HATPase_UhpB-NarQ-NarX-like"/>
    <property type="match status" value="1"/>
</dbReference>
<keyword evidence="6" id="KW-0175">Coiled coil</keyword>
<comment type="catalytic activity">
    <reaction evidence="1">
        <text>ATP + protein L-histidine = ADP + protein N-phospho-L-histidine.</text>
        <dbReference type="EC" id="2.7.13.3"/>
    </reaction>
</comment>
<dbReference type="GO" id="GO:0000155">
    <property type="term" value="F:phosphorelay sensor kinase activity"/>
    <property type="evidence" value="ECO:0007669"/>
    <property type="project" value="InterPro"/>
</dbReference>
<dbReference type="Gene3D" id="3.30.565.10">
    <property type="entry name" value="Histidine kinase-like ATPase, C-terminal domain"/>
    <property type="match status" value="1"/>
</dbReference>
<feature type="transmembrane region" description="Helical" evidence="7">
    <location>
        <begin position="83"/>
        <end position="103"/>
    </location>
</feature>
<dbReference type="InterPro" id="IPR003594">
    <property type="entry name" value="HATPase_dom"/>
</dbReference>
<evidence type="ECO:0000256" key="2">
    <source>
        <dbReference type="ARBA" id="ARBA00012438"/>
    </source>
</evidence>
<keyword evidence="7" id="KW-0812">Transmembrane</keyword>
<evidence type="ECO:0000256" key="4">
    <source>
        <dbReference type="ARBA" id="ARBA00022777"/>
    </source>
</evidence>
<dbReference type="GO" id="GO:0016020">
    <property type="term" value="C:membrane"/>
    <property type="evidence" value="ECO:0007669"/>
    <property type="project" value="InterPro"/>
</dbReference>
<dbReference type="PANTHER" id="PTHR24421">
    <property type="entry name" value="NITRATE/NITRITE SENSOR PROTEIN NARX-RELATED"/>
    <property type="match status" value="1"/>
</dbReference>
<keyword evidence="10" id="KW-1185">Reference proteome</keyword>
<comment type="caution">
    <text evidence="9">The sequence shown here is derived from an EMBL/GenBank/DDBJ whole genome shotgun (WGS) entry which is preliminary data.</text>
</comment>
<dbReference type="InterPro" id="IPR036890">
    <property type="entry name" value="HATPase_C_sf"/>
</dbReference>
<keyword evidence="7" id="KW-1133">Transmembrane helix</keyword>
<dbReference type="Pfam" id="PF07730">
    <property type="entry name" value="HisKA_3"/>
    <property type="match status" value="1"/>
</dbReference>
<evidence type="ECO:0000256" key="5">
    <source>
        <dbReference type="ARBA" id="ARBA00023012"/>
    </source>
</evidence>
<proteinExistence type="predicted"/>
<evidence type="ECO:0000313" key="10">
    <source>
        <dbReference type="Proteomes" id="UP000051733"/>
    </source>
</evidence>
<dbReference type="RefSeq" id="WP_057777717.1">
    <property type="nucleotide sequence ID" value="NZ_AYYY01000010.1"/>
</dbReference>
<dbReference type="EC" id="2.7.13.3" evidence="2"/>
<feature type="transmembrane region" description="Helical" evidence="7">
    <location>
        <begin position="20"/>
        <end position="37"/>
    </location>
</feature>
<evidence type="ECO:0000256" key="7">
    <source>
        <dbReference type="SAM" id="Phobius"/>
    </source>
</evidence>
<keyword evidence="7" id="KW-0472">Membrane</keyword>
<feature type="transmembrane region" description="Helical" evidence="7">
    <location>
        <begin position="109"/>
        <end position="126"/>
    </location>
</feature>
<dbReference type="InterPro" id="IPR050482">
    <property type="entry name" value="Sensor_HK_TwoCompSys"/>
</dbReference>
<dbReference type="Proteomes" id="UP000051733">
    <property type="component" value="Unassembled WGS sequence"/>
</dbReference>
<dbReference type="Gene3D" id="1.20.5.1930">
    <property type="match status" value="1"/>
</dbReference>
<feature type="transmembrane region" description="Helical" evidence="7">
    <location>
        <begin position="160"/>
        <end position="178"/>
    </location>
</feature>
<dbReference type="STRING" id="1423813.FC26_GL000744"/>
<dbReference type="SMART" id="SM00387">
    <property type="entry name" value="HATPase_c"/>
    <property type="match status" value="1"/>
</dbReference>
<feature type="transmembrane region" description="Helical" evidence="7">
    <location>
        <begin position="135"/>
        <end position="154"/>
    </location>
</feature>
<dbReference type="EMBL" id="AYYY01000010">
    <property type="protein sequence ID" value="KRM62185.1"/>
    <property type="molecule type" value="Genomic_DNA"/>
</dbReference>
<dbReference type="GO" id="GO:0046983">
    <property type="term" value="F:protein dimerization activity"/>
    <property type="evidence" value="ECO:0007669"/>
    <property type="project" value="InterPro"/>
</dbReference>
<dbReference type="Pfam" id="PF02518">
    <property type="entry name" value="HATPase_c"/>
    <property type="match status" value="1"/>
</dbReference>
<feature type="transmembrane region" description="Helical" evidence="7">
    <location>
        <begin position="57"/>
        <end position="76"/>
    </location>
</feature>
<evidence type="ECO:0000256" key="3">
    <source>
        <dbReference type="ARBA" id="ARBA00022679"/>
    </source>
</evidence>
<evidence type="ECO:0000313" key="9">
    <source>
        <dbReference type="EMBL" id="KRM62185.1"/>
    </source>
</evidence>
<feature type="domain" description="Histidine kinase/HSP90-like ATPase" evidence="8">
    <location>
        <begin position="316"/>
        <end position="413"/>
    </location>
</feature>